<evidence type="ECO:0000256" key="3">
    <source>
        <dbReference type="ARBA" id="ARBA00022630"/>
    </source>
</evidence>
<dbReference type="KEGG" id="acm:AciX9_1846"/>
<keyword evidence="12" id="KW-0449">Lipoprotein</keyword>
<comment type="catalytic activity">
    <reaction evidence="9 10">
        <text>L-threonyl-[protein] + FAD = FMN-L-threonyl-[protein] + AMP + H(+)</text>
        <dbReference type="Rhea" id="RHEA:36847"/>
        <dbReference type="Rhea" id="RHEA-COMP:11060"/>
        <dbReference type="Rhea" id="RHEA-COMP:11061"/>
        <dbReference type="ChEBI" id="CHEBI:15378"/>
        <dbReference type="ChEBI" id="CHEBI:30013"/>
        <dbReference type="ChEBI" id="CHEBI:57692"/>
        <dbReference type="ChEBI" id="CHEBI:74257"/>
        <dbReference type="ChEBI" id="CHEBI:456215"/>
        <dbReference type="EC" id="2.7.1.180"/>
    </reaction>
</comment>
<feature type="binding site" evidence="11">
    <location>
        <position position="288"/>
    </location>
    <ligand>
        <name>Mg(2+)</name>
        <dbReference type="ChEBI" id="CHEBI:18420"/>
    </ligand>
</feature>
<dbReference type="PIRSF" id="PIRSF006268">
    <property type="entry name" value="ApbE"/>
    <property type="match status" value="1"/>
</dbReference>
<dbReference type="PANTHER" id="PTHR30040">
    <property type="entry name" value="THIAMINE BIOSYNTHESIS LIPOPROTEIN APBE"/>
    <property type="match status" value="1"/>
</dbReference>
<proteinExistence type="inferred from homology"/>
<dbReference type="eggNOG" id="COG1477">
    <property type="taxonomic scope" value="Bacteria"/>
</dbReference>
<dbReference type="STRING" id="1198114.AciX9_1846"/>
<dbReference type="Proteomes" id="UP000000343">
    <property type="component" value="Chromosome"/>
</dbReference>
<dbReference type="SUPFAM" id="SSF143631">
    <property type="entry name" value="ApbE-like"/>
    <property type="match status" value="1"/>
</dbReference>
<dbReference type="EMBL" id="CP002480">
    <property type="protein sequence ID" value="ADW68892.1"/>
    <property type="molecule type" value="Genomic_DNA"/>
</dbReference>
<evidence type="ECO:0000256" key="4">
    <source>
        <dbReference type="ARBA" id="ARBA00022679"/>
    </source>
</evidence>
<dbReference type="PaxDb" id="1198114-AciX9_1846"/>
<keyword evidence="3 10" id="KW-0285">Flavoprotein</keyword>
<dbReference type="GO" id="GO:0016740">
    <property type="term" value="F:transferase activity"/>
    <property type="evidence" value="ECO:0007669"/>
    <property type="project" value="UniProtKB-UniRule"/>
</dbReference>
<dbReference type="OrthoDB" id="9778595at2"/>
<evidence type="ECO:0000313" key="13">
    <source>
        <dbReference type="Proteomes" id="UP000000343"/>
    </source>
</evidence>
<protein>
    <recommendedName>
        <fullName evidence="2 10">FAD:protein FMN transferase</fullName>
        <ecNumber evidence="1 10">2.7.1.180</ecNumber>
    </recommendedName>
    <alternativeName>
        <fullName evidence="8 10">Flavin transferase</fullName>
    </alternativeName>
</protein>
<evidence type="ECO:0000256" key="1">
    <source>
        <dbReference type="ARBA" id="ARBA00011955"/>
    </source>
</evidence>
<evidence type="ECO:0000256" key="5">
    <source>
        <dbReference type="ARBA" id="ARBA00022723"/>
    </source>
</evidence>
<name>E8WZZ6_GRATM</name>
<gene>
    <name evidence="12" type="ordered locus">AciX9_1846</name>
</gene>
<accession>E8WZZ6</accession>
<feature type="binding site" evidence="11">
    <location>
        <position position="292"/>
    </location>
    <ligand>
        <name>Mg(2+)</name>
        <dbReference type="ChEBI" id="CHEBI:18420"/>
    </ligand>
</feature>
<evidence type="ECO:0000256" key="2">
    <source>
        <dbReference type="ARBA" id="ARBA00016337"/>
    </source>
</evidence>
<dbReference type="InterPro" id="IPR024932">
    <property type="entry name" value="ApbE"/>
</dbReference>
<comment type="cofactor">
    <cofactor evidence="11">
        <name>Mg(2+)</name>
        <dbReference type="ChEBI" id="CHEBI:18420"/>
    </cofactor>
    <cofactor evidence="11">
        <name>Mn(2+)</name>
        <dbReference type="ChEBI" id="CHEBI:29035"/>
    </cofactor>
    <text evidence="11">Magnesium. Can also use manganese.</text>
</comment>
<dbReference type="HOGENOM" id="CLU_044403_2_1_0"/>
<evidence type="ECO:0000256" key="10">
    <source>
        <dbReference type="PIRNR" id="PIRNR006268"/>
    </source>
</evidence>
<evidence type="ECO:0000313" key="12">
    <source>
        <dbReference type="EMBL" id="ADW68892.1"/>
    </source>
</evidence>
<feature type="binding site" evidence="11">
    <location>
        <position position="175"/>
    </location>
    <ligand>
        <name>Mg(2+)</name>
        <dbReference type="ChEBI" id="CHEBI:18420"/>
    </ligand>
</feature>
<evidence type="ECO:0000256" key="11">
    <source>
        <dbReference type="PIRSR" id="PIRSR006268-2"/>
    </source>
</evidence>
<dbReference type="PANTHER" id="PTHR30040:SF2">
    <property type="entry name" value="FAD:PROTEIN FMN TRANSFERASE"/>
    <property type="match status" value="1"/>
</dbReference>
<dbReference type="RefSeq" id="WP_013580211.1">
    <property type="nucleotide sequence ID" value="NC_015064.1"/>
</dbReference>
<dbReference type="Gene3D" id="3.10.520.10">
    <property type="entry name" value="ApbE-like domains"/>
    <property type="match status" value="1"/>
</dbReference>
<dbReference type="EC" id="2.7.1.180" evidence="1 10"/>
<dbReference type="AlphaFoldDB" id="E8WZZ6"/>
<keyword evidence="13" id="KW-1185">Reference proteome</keyword>
<dbReference type="InterPro" id="IPR003374">
    <property type="entry name" value="ApbE-like_sf"/>
</dbReference>
<reference evidence="13" key="1">
    <citation type="submission" date="2011-01" db="EMBL/GenBank/DDBJ databases">
        <title>Complete sequence of chromosome of Acidobacterium sp. MP5ACTX9.</title>
        <authorList>
            <consortium name="US DOE Joint Genome Institute"/>
            <person name="Lucas S."/>
            <person name="Copeland A."/>
            <person name="Lapidus A."/>
            <person name="Cheng J.-F."/>
            <person name="Goodwin L."/>
            <person name="Pitluck S."/>
            <person name="Teshima H."/>
            <person name="Detter J.C."/>
            <person name="Han C."/>
            <person name="Tapia R."/>
            <person name="Land M."/>
            <person name="Hauser L."/>
            <person name="Kyrpides N."/>
            <person name="Ivanova N."/>
            <person name="Ovchinnikova G."/>
            <person name="Pagani I."/>
            <person name="Rawat S.R."/>
            <person name="Mannisto M."/>
            <person name="Haggblom M.M."/>
            <person name="Woyke T."/>
        </authorList>
    </citation>
    <scope>NUCLEOTIDE SEQUENCE [LARGE SCALE GENOMIC DNA]</scope>
    <source>
        <strain evidence="13">MP5ACTX9</strain>
    </source>
</reference>
<comment type="similarity">
    <text evidence="10">Belongs to the ApbE family.</text>
</comment>
<keyword evidence="6 10" id="KW-0274">FAD</keyword>
<keyword evidence="5 10" id="KW-0479">Metal-binding</keyword>
<evidence type="ECO:0000256" key="7">
    <source>
        <dbReference type="ARBA" id="ARBA00022842"/>
    </source>
</evidence>
<evidence type="ECO:0000256" key="9">
    <source>
        <dbReference type="ARBA" id="ARBA00048540"/>
    </source>
</evidence>
<dbReference type="GO" id="GO:0046872">
    <property type="term" value="F:metal ion binding"/>
    <property type="evidence" value="ECO:0007669"/>
    <property type="project" value="UniProtKB-UniRule"/>
</dbReference>
<keyword evidence="7 10" id="KW-0460">Magnesium</keyword>
<evidence type="ECO:0000256" key="8">
    <source>
        <dbReference type="ARBA" id="ARBA00031306"/>
    </source>
</evidence>
<evidence type="ECO:0000256" key="6">
    <source>
        <dbReference type="ARBA" id="ARBA00022827"/>
    </source>
</evidence>
<dbReference type="Pfam" id="PF02424">
    <property type="entry name" value="ApbE"/>
    <property type="match status" value="1"/>
</dbReference>
<sequence length="343" mass="36752">MGWMKLSGVLLALGMVGALPGQEGLQRFHEVHRAMGTEFSIDLYARDEEAAGAAAEAAFDEVDRLEELLSNYRPSSELSRIGREAGAGTVTTDPETFRFLERAVFWSKRSDGAFDITVGPLLRAWGFYEHGGRIPSDAELKGLRGTLGWERIRLGAADRSVRFVPGRALDLDPGSIGKGFAVDGVVTVLREAGVRTALISAGGSTVYGMGAPPGTEGWPVTVMDPRVVGRVASTVMLKDMSLSSGACTQKFFIKDGHRYCHIFDPLTMRPVEGVLQTTVVSESATDSDALSTVVFVLPPERARAVLKPFGSVRALIFLNATTPESCISINWPGGVCAPSTTTK</sequence>
<organism evidence="13">
    <name type="scientific">Granulicella tundricola (strain ATCC BAA-1859 / DSM 23138 / MP5ACTX9)</name>
    <dbReference type="NCBI Taxonomy" id="1198114"/>
    <lineage>
        <taxon>Bacteria</taxon>
        <taxon>Pseudomonadati</taxon>
        <taxon>Acidobacteriota</taxon>
        <taxon>Terriglobia</taxon>
        <taxon>Terriglobales</taxon>
        <taxon>Acidobacteriaceae</taxon>
        <taxon>Granulicella</taxon>
    </lineage>
</organism>
<keyword evidence="4 10" id="KW-0808">Transferase</keyword>